<organism evidence="1 2">
    <name type="scientific">Aquisphaera giovannonii</name>
    <dbReference type="NCBI Taxonomy" id="406548"/>
    <lineage>
        <taxon>Bacteria</taxon>
        <taxon>Pseudomonadati</taxon>
        <taxon>Planctomycetota</taxon>
        <taxon>Planctomycetia</taxon>
        <taxon>Isosphaerales</taxon>
        <taxon>Isosphaeraceae</taxon>
        <taxon>Aquisphaera</taxon>
    </lineage>
</organism>
<gene>
    <name evidence="1" type="ORF">OJF2_35570</name>
</gene>
<keyword evidence="2" id="KW-1185">Reference proteome</keyword>
<dbReference type="RefSeq" id="WP_148594862.1">
    <property type="nucleotide sequence ID" value="NZ_CP042997.1"/>
</dbReference>
<reference evidence="1 2" key="1">
    <citation type="submission" date="2019-08" db="EMBL/GenBank/DDBJ databases">
        <title>Deep-cultivation of Planctomycetes and their phenomic and genomic characterization uncovers novel biology.</title>
        <authorList>
            <person name="Wiegand S."/>
            <person name="Jogler M."/>
            <person name="Boedeker C."/>
            <person name="Pinto D."/>
            <person name="Vollmers J."/>
            <person name="Rivas-Marin E."/>
            <person name="Kohn T."/>
            <person name="Peeters S.H."/>
            <person name="Heuer A."/>
            <person name="Rast P."/>
            <person name="Oberbeckmann S."/>
            <person name="Bunk B."/>
            <person name="Jeske O."/>
            <person name="Meyerdierks A."/>
            <person name="Storesund J.E."/>
            <person name="Kallscheuer N."/>
            <person name="Luecker S."/>
            <person name="Lage O.M."/>
            <person name="Pohl T."/>
            <person name="Merkel B.J."/>
            <person name="Hornburger P."/>
            <person name="Mueller R.-W."/>
            <person name="Bruemmer F."/>
            <person name="Labrenz M."/>
            <person name="Spormann A.M."/>
            <person name="Op den Camp H."/>
            <person name="Overmann J."/>
            <person name="Amann R."/>
            <person name="Jetten M.S.M."/>
            <person name="Mascher T."/>
            <person name="Medema M.H."/>
            <person name="Devos D.P."/>
            <person name="Kaster A.-K."/>
            <person name="Ovreas L."/>
            <person name="Rohde M."/>
            <person name="Galperin M.Y."/>
            <person name="Jogler C."/>
        </authorList>
    </citation>
    <scope>NUCLEOTIDE SEQUENCE [LARGE SCALE GENOMIC DNA]</scope>
    <source>
        <strain evidence="1 2">OJF2</strain>
    </source>
</reference>
<evidence type="ECO:0008006" key="3">
    <source>
        <dbReference type="Google" id="ProtNLM"/>
    </source>
</evidence>
<accession>A0A5B9W348</accession>
<proteinExistence type="predicted"/>
<evidence type="ECO:0000313" key="1">
    <source>
        <dbReference type="EMBL" id="QEH35012.1"/>
    </source>
</evidence>
<name>A0A5B9W348_9BACT</name>
<evidence type="ECO:0000313" key="2">
    <source>
        <dbReference type="Proteomes" id="UP000324233"/>
    </source>
</evidence>
<dbReference type="KEGG" id="agv:OJF2_35570"/>
<dbReference type="Proteomes" id="UP000324233">
    <property type="component" value="Chromosome"/>
</dbReference>
<protein>
    <recommendedName>
        <fullName evidence="3">PEP-CTERM protein-sorting domain-containing protein</fullName>
    </recommendedName>
</protein>
<dbReference type="PROSITE" id="PS51257">
    <property type="entry name" value="PROKAR_LIPOPROTEIN"/>
    <property type="match status" value="1"/>
</dbReference>
<dbReference type="EMBL" id="CP042997">
    <property type="protein sequence ID" value="QEH35012.1"/>
    <property type="molecule type" value="Genomic_DNA"/>
</dbReference>
<dbReference type="AlphaFoldDB" id="A0A5B9W348"/>
<sequence>MNRTFGVVVALLVGCSAPVARGDLIYQVVAEQADYTAEVGATVDVRIFLRETATGGESSQIAGAGNGLLTAGVRLDFGGSAAAKVLSAADVFENAGFTSAATLVKDVTAGSAGLAEDVDFLDPAVQGIEVSPGVAMLELGVFRFTALAAGLTVVTVEDFDLGQVNFVTAGFVSLDDPPSAVGPSTFSINVSRSGAVPEPASVVLAASGLLGLGLWARLRRHRIV</sequence>